<sequence length="403" mass="43920">MCSSKSKFQGSTGTAVDHHIINMNGRPVLQPTCNVPVPPLLQRRNSLFKNNNKKVISTATPTPTPTPNAKVLVTPPVSPKLQSPVVITRGNHDPNGFNSSGEKEFTPRGSSKSVAKKSKKGGGSTVGGVVPPNSLTEASSSLKYASSFIVEAPGSIAAARREQVAIMQVQRKMKIAHYGRTNSGNYQLGKVVPLDSSSAPANEEKRCSFITSNSDPIYVAYHDEEWGVPVHDDNLLFELLVLTGAQVGSDWTSVLKKRQGFRVAFSGFDAETVSKFSEKKISSISADYDIEISLIRGVVDNANRILEIRKEFRSFDKYLWGFVNHKPISTQYKSCHKMPVKTSKSESISKDMVRRGFRLVGPTVIHSFMQATGLTNDHLTTCPRHLQCLALATSKLPPAAPAL</sequence>
<dbReference type="EMBL" id="CM046400">
    <property type="protein sequence ID" value="KAI8524791.1"/>
    <property type="molecule type" value="Genomic_DNA"/>
</dbReference>
<comment type="caution">
    <text evidence="1">The sequence shown here is derived from an EMBL/GenBank/DDBJ whole genome shotgun (WGS) entry which is preliminary data.</text>
</comment>
<dbReference type="Proteomes" id="UP001062846">
    <property type="component" value="Chromosome 13"/>
</dbReference>
<keyword evidence="2" id="KW-1185">Reference proteome</keyword>
<accession>A0ACC0L8F0</accession>
<gene>
    <name evidence="1" type="ORF">RHMOL_Rhmol13G0176900</name>
</gene>
<evidence type="ECO:0000313" key="1">
    <source>
        <dbReference type="EMBL" id="KAI8524791.1"/>
    </source>
</evidence>
<reference evidence="1" key="1">
    <citation type="submission" date="2022-02" db="EMBL/GenBank/DDBJ databases">
        <title>Plant Genome Project.</title>
        <authorList>
            <person name="Zhang R.-G."/>
        </authorList>
    </citation>
    <scope>NUCLEOTIDE SEQUENCE</scope>
    <source>
        <strain evidence="1">AT1</strain>
    </source>
</reference>
<name>A0ACC0L8F0_RHOML</name>
<organism evidence="1 2">
    <name type="scientific">Rhododendron molle</name>
    <name type="common">Chinese azalea</name>
    <name type="synonym">Azalea mollis</name>
    <dbReference type="NCBI Taxonomy" id="49168"/>
    <lineage>
        <taxon>Eukaryota</taxon>
        <taxon>Viridiplantae</taxon>
        <taxon>Streptophyta</taxon>
        <taxon>Embryophyta</taxon>
        <taxon>Tracheophyta</taxon>
        <taxon>Spermatophyta</taxon>
        <taxon>Magnoliopsida</taxon>
        <taxon>eudicotyledons</taxon>
        <taxon>Gunneridae</taxon>
        <taxon>Pentapetalae</taxon>
        <taxon>asterids</taxon>
        <taxon>Ericales</taxon>
        <taxon>Ericaceae</taxon>
        <taxon>Ericoideae</taxon>
        <taxon>Rhodoreae</taxon>
        <taxon>Rhododendron</taxon>
    </lineage>
</organism>
<proteinExistence type="predicted"/>
<protein>
    <submittedName>
        <fullName evidence="1">Uncharacterized protein</fullName>
    </submittedName>
</protein>
<evidence type="ECO:0000313" key="2">
    <source>
        <dbReference type="Proteomes" id="UP001062846"/>
    </source>
</evidence>